<dbReference type="EMBL" id="CP037421">
    <property type="protein sequence ID" value="QDT25555.1"/>
    <property type="molecule type" value="Genomic_DNA"/>
</dbReference>
<dbReference type="Proteomes" id="UP000315647">
    <property type="component" value="Chromosome"/>
</dbReference>
<evidence type="ECO:0000313" key="1">
    <source>
        <dbReference type="EMBL" id="QDT25555.1"/>
    </source>
</evidence>
<accession>A0A517Q1R6</accession>
<evidence type="ECO:0000313" key="2">
    <source>
        <dbReference type="Proteomes" id="UP000315647"/>
    </source>
</evidence>
<dbReference type="AlphaFoldDB" id="A0A517Q1R6"/>
<proteinExistence type="predicted"/>
<sequence length="282" mass="31963">MHGWMMSITLFLSQNDLSVRLDYNQPWNSPHNAQVYAVSIPAFQIQEMDLGRTRNGYGITIYMGNPNLLHRNQTVRIREISKGTSHTWLAGEAAGNYQPWGYPFNWRSLGTKLCDGPNSFGQPAWGGGHLLRADGNVTFISDQASPRILQTLAKAPPVATPDQTAVPDRRFTIGSYSWKHIELQSDPQDKQQYMVRVLRSPAGRPLKIFFYATKRFTPEELEYPKLNIAVLRFKTHIGPQTEIASTLKDTTLAKETTPAQFQASVKLLQKIQQQLPRRETSH</sequence>
<keyword evidence="2" id="KW-1185">Reference proteome</keyword>
<reference evidence="1 2" key="1">
    <citation type="submission" date="2019-03" db="EMBL/GenBank/DDBJ databases">
        <title>Deep-cultivation of Planctomycetes and their phenomic and genomic characterization uncovers novel biology.</title>
        <authorList>
            <person name="Wiegand S."/>
            <person name="Jogler M."/>
            <person name="Boedeker C."/>
            <person name="Pinto D."/>
            <person name="Vollmers J."/>
            <person name="Rivas-Marin E."/>
            <person name="Kohn T."/>
            <person name="Peeters S.H."/>
            <person name="Heuer A."/>
            <person name="Rast P."/>
            <person name="Oberbeckmann S."/>
            <person name="Bunk B."/>
            <person name="Jeske O."/>
            <person name="Meyerdierks A."/>
            <person name="Storesund J.E."/>
            <person name="Kallscheuer N."/>
            <person name="Luecker S."/>
            <person name="Lage O.M."/>
            <person name="Pohl T."/>
            <person name="Merkel B.J."/>
            <person name="Hornburger P."/>
            <person name="Mueller R.-W."/>
            <person name="Bruemmer F."/>
            <person name="Labrenz M."/>
            <person name="Spormann A.M."/>
            <person name="Op den Camp H."/>
            <person name="Overmann J."/>
            <person name="Amann R."/>
            <person name="Jetten M.S.M."/>
            <person name="Mascher T."/>
            <person name="Medema M.H."/>
            <person name="Devos D.P."/>
            <person name="Kaster A.-K."/>
            <person name="Ovreas L."/>
            <person name="Rohde M."/>
            <person name="Galperin M.Y."/>
            <person name="Jogler C."/>
        </authorList>
    </citation>
    <scope>NUCLEOTIDE SEQUENCE [LARGE SCALE GENOMIC DNA]</scope>
    <source>
        <strain evidence="1 2">Enr10</strain>
    </source>
</reference>
<protein>
    <submittedName>
        <fullName evidence="1">Uncharacterized protein</fullName>
    </submittedName>
</protein>
<gene>
    <name evidence="1" type="ORF">Enr10x_08520</name>
</gene>
<name>A0A517Q1R6_9PLAN</name>
<organism evidence="1 2">
    <name type="scientific">Gimesia panareensis</name>
    <dbReference type="NCBI Taxonomy" id="2527978"/>
    <lineage>
        <taxon>Bacteria</taxon>
        <taxon>Pseudomonadati</taxon>
        <taxon>Planctomycetota</taxon>
        <taxon>Planctomycetia</taxon>
        <taxon>Planctomycetales</taxon>
        <taxon>Planctomycetaceae</taxon>
        <taxon>Gimesia</taxon>
    </lineage>
</organism>